<evidence type="ECO:0000256" key="1">
    <source>
        <dbReference type="SAM" id="SignalP"/>
    </source>
</evidence>
<reference evidence="2 3" key="1">
    <citation type="submission" date="2019-02" db="EMBL/GenBank/DDBJ databases">
        <title>Genomic Encyclopedia of Type Strains, Phase IV (KMG-IV): sequencing the most valuable type-strain genomes for metagenomic binning, comparative biology and taxonomic classification.</title>
        <authorList>
            <person name="Goeker M."/>
        </authorList>
    </citation>
    <scope>NUCLEOTIDE SEQUENCE [LARGE SCALE GENOMIC DNA]</scope>
    <source>
        <strain evidence="2 3">DSM 17196</strain>
    </source>
</reference>
<accession>A0A4Q7P152</accession>
<keyword evidence="3" id="KW-1185">Reference proteome</keyword>
<dbReference type="Pfam" id="PF11751">
    <property type="entry name" value="PorP_SprF"/>
    <property type="match status" value="1"/>
</dbReference>
<evidence type="ECO:0000313" key="3">
    <source>
        <dbReference type="Proteomes" id="UP000292262"/>
    </source>
</evidence>
<gene>
    <name evidence="2" type="ORF">EV197_1669</name>
</gene>
<proteinExistence type="predicted"/>
<dbReference type="RefSeq" id="WP_130286249.1">
    <property type="nucleotide sequence ID" value="NZ_SGXE01000002.1"/>
</dbReference>
<dbReference type="EMBL" id="SGXE01000002">
    <property type="protein sequence ID" value="RZS93100.1"/>
    <property type="molecule type" value="Genomic_DNA"/>
</dbReference>
<sequence length="318" mass="35671">MIKKLLIFIFILIPCCWQCLFAQQDAQYTQYMYNTISVNPAYAGSRGVLSIMGLHRSQWVGLDGAPRTQTLTVNTPIGTKEKLGLGLSIVNDEIGPTSETFFGVDFSYTIPTSEQGKLSFGLKAGGHLLNVDLTRLSEFNENDPFFGSDIDNRFTPQVGLGFYYHTDRFYAGLSAPNLLETEHFNENALSSDSDAVSFLAEERINFYLITGYVFDLSYNLKFKPALLTKAVAGSPVQVDVSANFLLYERLTLGAAYRWDAAFSGLVGFQVSDALMIGFAYDRETTELGRTQFNDGSFEVMLRFELSKKYNRILIPRFF</sequence>
<dbReference type="Proteomes" id="UP000292262">
    <property type="component" value="Unassembled WGS sequence"/>
</dbReference>
<name>A0A4Q7P152_9FLAO</name>
<dbReference type="NCBIfam" id="TIGR03519">
    <property type="entry name" value="T9SS_PorP_fam"/>
    <property type="match status" value="1"/>
</dbReference>
<protein>
    <submittedName>
        <fullName evidence="2">Type IX secretion system PorP/SprF family membrane protein</fullName>
    </submittedName>
</protein>
<feature type="signal peptide" evidence="1">
    <location>
        <begin position="1"/>
        <end position="22"/>
    </location>
</feature>
<feature type="chain" id="PRO_5020233740" evidence="1">
    <location>
        <begin position="23"/>
        <end position="318"/>
    </location>
</feature>
<keyword evidence="1" id="KW-0732">Signal</keyword>
<comment type="caution">
    <text evidence="2">The sequence shown here is derived from an EMBL/GenBank/DDBJ whole genome shotgun (WGS) entry which is preliminary data.</text>
</comment>
<evidence type="ECO:0000313" key="2">
    <source>
        <dbReference type="EMBL" id="RZS93100.1"/>
    </source>
</evidence>
<dbReference type="AlphaFoldDB" id="A0A4Q7P152"/>
<dbReference type="OrthoDB" id="1114455at2"/>
<organism evidence="2 3">
    <name type="scientific">Aquimarina brevivitae</name>
    <dbReference type="NCBI Taxonomy" id="323412"/>
    <lineage>
        <taxon>Bacteria</taxon>
        <taxon>Pseudomonadati</taxon>
        <taxon>Bacteroidota</taxon>
        <taxon>Flavobacteriia</taxon>
        <taxon>Flavobacteriales</taxon>
        <taxon>Flavobacteriaceae</taxon>
        <taxon>Aquimarina</taxon>
    </lineage>
</organism>
<dbReference type="InterPro" id="IPR019861">
    <property type="entry name" value="PorP/SprF_Bacteroidetes"/>
</dbReference>